<dbReference type="SUPFAM" id="SSF53474">
    <property type="entry name" value="alpha/beta-Hydrolases"/>
    <property type="match status" value="1"/>
</dbReference>
<dbReference type="Proteomes" id="UP000629468">
    <property type="component" value="Unassembled WGS sequence"/>
</dbReference>
<dbReference type="InterPro" id="IPR000073">
    <property type="entry name" value="AB_hydrolase_1"/>
</dbReference>
<dbReference type="InterPro" id="IPR050471">
    <property type="entry name" value="AB_hydrolase"/>
</dbReference>
<dbReference type="EMBL" id="JABXXO010000004">
    <property type="protein sequence ID" value="KAF7778555.1"/>
    <property type="molecule type" value="Genomic_DNA"/>
</dbReference>
<feature type="domain" description="AB hydrolase-1" evidence="1">
    <location>
        <begin position="85"/>
        <end position="170"/>
    </location>
</feature>
<proteinExistence type="predicted"/>
<dbReference type="PANTHER" id="PTHR43433:SF5">
    <property type="entry name" value="AB HYDROLASE-1 DOMAIN-CONTAINING PROTEIN"/>
    <property type="match status" value="1"/>
</dbReference>
<gene>
    <name evidence="2" type="ORF">Agabi119p4_2900</name>
</gene>
<dbReference type="AlphaFoldDB" id="A0A8H7F672"/>
<dbReference type="InterPro" id="IPR029058">
    <property type="entry name" value="AB_hydrolase_fold"/>
</dbReference>
<evidence type="ECO:0000313" key="3">
    <source>
        <dbReference type="Proteomes" id="UP000629468"/>
    </source>
</evidence>
<sequence>MTSDKTKSRGSKGLSHFIGRWVYEPVQRYLSSGPSVRHSSEAVSVGDATVESNAAQVKYSTLMLADGAKLAYEILGSQHLGKATPVVVVCGMAAIRGDNDRVINVLAKTYPVLVYDHRGMGDSSLSSKGDEAISIEMMARDLLFLLAKLGWEEIILCGHSMGGTIAQQLLVLPCHPTAPAILHFKVTHLLLIATRCKVTEGGGLPIKSVPGKPRSLEERKEGAKRVIAATLDPEWIKSNTERFNQLLGKAVNNNLCNRPAEVIAKQAVATRNFDFEKLLDRIPRPIQVLIIHGQLDQVIPINHRDDIVKHIPWARLVEEGTLPGHVPTLQFGHLWYEYFDPQVWHDVVHTFVQRRET</sequence>
<dbReference type="PANTHER" id="PTHR43433">
    <property type="entry name" value="HYDROLASE, ALPHA/BETA FOLD FAMILY PROTEIN"/>
    <property type="match status" value="1"/>
</dbReference>
<accession>A0A8H7F672</accession>
<evidence type="ECO:0000313" key="2">
    <source>
        <dbReference type="EMBL" id="KAF7778555.1"/>
    </source>
</evidence>
<reference evidence="2 3" key="1">
    <citation type="journal article" name="Sci. Rep.">
        <title>Telomere-to-telomere assembled and centromere annotated genomes of the two main subspecies of the button mushroom Agaricus bisporus reveal especially polymorphic chromosome ends.</title>
        <authorList>
            <person name="Sonnenberg A.S.M."/>
            <person name="Sedaghat-Telgerd N."/>
            <person name="Lavrijssen B."/>
            <person name="Ohm R.A."/>
            <person name="Hendrickx P.M."/>
            <person name="Scholtmeijer K."/>
            <person name="Baars J.J.P."/>
            <person name="van Peer A."/>
        </authorList>
    </citation>
    <scope>NUCLEOTIDE SEQUENCE [LARGE SCALE GENOMIC DNA]</scope>
    <source>
        <strain evidence="2 3">H119_p4</strain>
    </source>
</reference>
<comment type="caution">
    <text evidence="2">The sequence shown here is derived from an EMBL/GenBank/DDBJ whole genome shotgun (WGS) entry which is preliminary data.</text>
</comment>
<name>A0A8H7F672_AGABI</name>
<organism evidence="2 3">
    <name type="scientific">Agaricus bisporus var. burnettii</name>
    <dbReference type="NCBI Taxonomy" id="192524"/>
    <lineage>
        <taxon>Eukaryota</taxon>
        <taxon>Fungi</taxon>
        <taxon>Dikarya</taxon>
        <taxon>Basidiomycota</taxon>
        <taxon>Agaricomycotina</taxon>
        <taxon>Agaricomycetes</taxon>
        <taxon>Agaricomycetidae</taxon>
        <taxon>Agaricales</taxon>
        <taxon>Agaricineae</taxon>
        <taxon>Agaricaceae</taxon>
        <taxon>Agaricus</taxon>
    </lineage>
</organism>
<protein>
    <recommendedName>
        <fullName evidence="1">AB hydrolase-1 domain-containing protein</fullName>
    </recommendedName>
</protein>
<dbReference type="Gene3D" id="3.40.50.1820">
    <property type="entry name" value="alpha/beta hydrolase"/>
    <property type="match status" value="1"/>
</dbReference>
<dbReference type="Pfam" id="PF00561">
    <property type="entry name" value="Abhydrolase_1"/>
    <property type="match status" value="1"/>
</dbReference>
<evidence type="ECO:0000259" key="1">
    <source>
        <dbReference type="Pfam" id="PF00561"/>
    </source>
</evidence>